<dbReference type="RefSeq" id="WP_158364408.1">
    <property type="nucleotide sequence ID" value="NZ_CP034900.1"/>
</dbReference>
<dbReference type="OrthoDB" id="9790815at2"/>
<dbReference type="GO" id="GO:0006006">
    <property type="term" value="P:glucose metabolic process"/>
    <property type="evidence" value="ECO:0007669"/>
    <property type="project" value="UniProtKB-KW"/>
</dbReference>
<organism evidence="3 4">
    <name type="scientific">Buchnera aphidicola</name>
    <name type="common">Artemisaphis artemisicola</name>
    <dbReference type="NCBI Taxonomy" id="1241836"/>
    <lineage>
        <taxon>Bacteria</taxon>
        <taxon>Pseudomonadati</taxon>
        <taxon>Pseudomonadota</taxon>
        <taxon>Gammaproteobacteria</taxon>
        <taxon>Enterobacterales</taxon>
        <taxon>Erwiniaceae</taxon>
        <taxon>Buchnera</taxon>
    </lineage>
</organism>
<accession>A0A4D6XM14</accession>
<keyword evidence="3" id="KW-0378">Hydrolase</keyword>
<comment type="similarity">
    <text evidence="1">Belongs to the cycloisomerase 2 family.</text>
</comment>
<dbReference type="PANTHER" id="PTHR30344">
    <property type="entry name" value="6-PHOSPHOGLUCONOLACTONASE-RELATED"/>
    <property type="match status" value="1"/>
</dbReference>
<name>A0A4D6XM14_9GAMM</name>
<dbReference type="InterPro" id="IPR015943">
    <property type="entry name" value="WD40/YVTN_repeat-like_dom_sf"/>
</dbReference>
<dbReference type="SUPFAM" id="SSF50974">
    <property type="entry name" value="Nitrous oxide reductase, N-terminal domain"/>
    <property type="match status" value="1"/>
</dbReference>
<dbReference type="GO" id="GO:0017057">
    <property type="term" value="F:6-phosphogluconolactonase activity"/>
    <property type="evidence" value="ECO:0007669"/>
    <property type="project" value="UniProtKB-EC"/>
</dbReference>
<dbReference type="EC" id="3.1.1.31" evidence="3"/>
<dbReference type="Pfam" id="PF10282">
    <property type="entry name" value="Lactonase"/>
    <property type="match status" value="1"/>
</dbReference>
<dbReference type="InterPro" id="IPR011045">
    <property type="entry name" value="N2O_reductase_N"/>
</dbReference>
<evidence type="ECO:0000313" key="3">
    <source>
        <dbReference type="EMBL" id="QCI15968.1"/>
    </source>
</evidence>
<dbReference type="Gene3D" id="2.130.10.10">
    <property type="entry name" value="YVTN repeat-like/Quinoprotein amine dehydrogenase"/>
    <property type="match status" value="1"/>
</dbReference>
<keyword evidence="2" id="KW-0119">Carbohydrate metabolism</keyword>
<dbReference type="InterPro" id="IPR050282">
    <property type="entry name" value="Cycloisomerase_2"/>
</dbReference>
<proteinExistence type="inferred from homology"/>
<evidence type="ECO:0000256" key="1">
    <source>
        <dbReference type="ARBA" id="ARBA00005564"/>
    </source>
</evidence>
<reference evidence="3 4" key="2">
    <citation type="submission" date="2019-05" db="EMBL/GenBank/DDBJ databases">
        <title>Genome evolution of the obligate endosymbiont Buchnera aphidicola.</title>
        <authorList>
            <person name="Moran N.A."/>
        </authorList>
    </citation>
    <scope>NUCLEOTIDE SEQUENCE [LARGE SCALE GENOMIC DNA]</scope>
    <source>
        <strain evidence="3 4">Aar</strain>
    </source>
</reference>
<reference evidence="3 4" key="1">
    <citation type="submission" date="2018-12" db="EMBL/GenBank/DDBJ databases">
        <authorList>
            <person name="Chong R.A."/>
        </authorList>
    </citation>
    <scope>NUCLEOTIDE SEQUENCE [LARGE SCALE GENOMIC DNA]</scope>
    <source>
        <strain evidence="3 4">Aar</strain>
    </source>
</reference>
<evidence type="ECO:0000256" key="2">
    <source>
        <dbReference type="ARBA" id="ARBA00022526"/>
    </source>
</evidence>
<dbReference type="NCBIfam" id="NF008258">
    <property type="entry name" value="PRK11028.1"/>
    <property type="match status" value="1"/>
</dbReference>
<dbReference type="InterPro" id="IPR019405">
    <property type="entry name" value="Lactonase_7-beta_prop"/>
</dbReference>
<dbReference type="EMBL" id="CP034900">
    <property type="protein sequence ID" value="QCI15968.1"/>
    <property type="molecule type" value="Genomic_DNA"/>
</dbReference>
<dbReference type="Proteomes" id="UP000298654">
    <property type="component" value="Chromosome"/>
</dbReference>
<protein>
    <submittedName>
        <fullName evidence="3">6-phosphogluconolactonase</fullName>
        <ecNumber evidence="3">3.1.1.31</ecNumber>
    </submittedName>
</protein>
<evidence type="ECO:0000313" key="4">
    <source>
        <dbReference type="Proteomes" id="UP000298654"/>
    </source>
</evidence>
<dbReference type="AlphaFoldDB" id="A0A4D6XM14"/>
<dbReference type="GO" id="GO:0005829">
    <property type="term" value="C:cytosol"/>
    <property type="evidence" value="ECO:0007669"/>
    <property type="project" value="TreeGrafter"/>
</dbReference>
<gene>
    <name evidence="3" type="ORF">D9V59_01465</name>
</gene>
<dbReference type="PANTHER" id="PTHR30344:SF1">
    <property type="entry name" value="6-PHOSPHOGLUCONOLACTONASE"/>
    <property type="match status" value="1"/>
</dbReference>
<sequence length="333" mass="38886">MRQVVYIANSDSQSIEVWNLHCNGNMNLIQKIETYAEVQPIEIMKEKNLLYAGVSSNNEIITYFIDDNGFLEKKSSISITGKANYISLNHTNEFLFCSSYHANCLNVNSLNQYGIPQNAIQIIHNIQGCHCARINDKYNILFVTSLKEDRIYLYYLTNFGILQSTEQQFLNVQKKSGPRHIVFHPNQDFIYTINELNGTIDVWNINKINNRIHIKHIQNINLLKDQFQKKHWSSDIKLTSCGRFLYASDRFFNIISLFHINQNNNKIVFYKNYKTEKQPRSFAIDFTNKYLIVAGEKSNKLIIYSINNETGELKLLNIHHTGKRPIWVVIHKL</sequence>
<keyword evidence="2" id="KW-0313">Glucose metabolism</keyword>